<feature type="region of interest" description="Disordered" evidence="1">
    <location>
        <begin position="849"/>
        <end position="892"/>
    </location>
</feature>
<evidence type="ECO:0000313" key="4">
    <source>
        <dbReference type="Proteomes" id="UP000054270"/>
    </source>
</evidence>
<dbReference type="AlphaFoldDB" id="A0A0D2M497"/>
<dbReference type="Pfam" id="PF18758">
    <property type="entry name" value="KDZ"/>
    <property type="match status" value="1"/>
</dbReference>
<feature type="compositionally biased region" description="Basic and acidic residues" evidence="1">
    <location>
        <begin position="849"/>
        <end position="859"/>
    </location>
</feature>
<proteinExistence type="predicted"/>
<feature type="region of interest" description="Disordered" evidence="1">
    <location>
        <begin position="1"/>
        <end position="28"/>
    </location>
</feature>
<dbReference type="InterPro" id="IPR040521">
    <property type="entry name" value="KDZ"/>
</dbReference>
<feature type="domain" description="CxC2-like cysteine cluster KDZ transposase-associated" evidence="2">
    <location>
        <begin position="179"/>
        <end position="284"/>
    </location>
</feature>
<name>A0A0D2M497_HYPSF</name>
<protein>
    <recommendedName>
        <fullName evidence="2">CxC2-like cysteine cluster KDZ transposase-associated domain-containing protein</fullName>
    </recommendedName>
</protein>
<dbReference type="InterPro" id="IPR041457">
    <property type="entry name" value="CxC2_KDZ-assoc"/>
</dbReference>
<organism evidence="3 4">
    <name type="scientific">Hypholoma sublateritium (strain FD-334 SS-4)</name>
    <dbReference type="NCBI Taxonomy" id="945553"/>
    <lineage>
        <taxon>Eukaryota</taxon>
        <taxon>Fungi</taxon>
        <taxon>Dikarya</taxon>
        <taxon>Basidiomycota</taxon>
        <taxon>Agaricomycotina</taxon>
        <taxon>Agaricomycetes</taxon>
        <taxon>Agaricomycetidae</taxon>
        <taxon>Agaricales</taxon>
        <taxon>Agaricineae</taxon>
        <taxon>Strophariaceae</taxon>
        <taxon>Hypholoma</taxon>
    </lineage>
</organism>
<evidence type="ECO:0000259" key="2">
    <source>
        <dbReference type="Pfam" id="PF18803"/>
    </source>
</evidence>
<evidence type="ECO:0000256" key="1">
    <source>
        <dbReference type="SAM" id="MobiDB-lite"/>
    </source>
</evidence>
<dbReference type="STRING" id="945553.A0A0D2M497"/>
<dbReference type="PANTHER" id="PTHR33096:SF1">
    <property type="entry name" value="CXC1-LIKE CYSTEINE CLUSTER ASSOCIATED WITH KDZ TRANSPOSASES DOMAIN-CONTAINING PROTEIN"/>
    <property type="match status" value="1"/>
</dbReference>
<gene>
    <name evidence="3" type="ORF">HYPSUDRAFT_115767</name>
</gene>
<sequence>STRPYKRARTTAGPHRSAAKSTGGSYHDRIPLEDDYEVLKARTVSSGPNNMPIETATSILPLTWTFGNSWAPDDDLEYSLDPDDGWYDEVLEADVGDVMEKVMMAKGKKKRSEASVCAFFVMPALFSAVERLDPMCIGSIILGICTSTRFSDTRAAAISSTTSNALTHWDGASFSKTTLREVGLVVHLNHASMKCPTPAACDERLLIIHTTGVHEVMLGYCACYREIPRDLQLLRRGLYPASRHKIRTCVTFPLLRLFHLLSLMGKVSTYDMYRSIERLTNNTGIRMPRSRYRPTMRCFTQWRHLKALKRGGRGHDASGADGTSNGELAIMCPSCPHPGINLPDDWAREPKERQFLYALLICMDANFRLKNHLVSNFSVDPGLWNGMAYMVPRAPYEEYVLSQADAEDISTCVGFQALAKATTQNTRGLRYTGVSGAMCGRSEMVLPNSVGNLQRGERYANMDYTFASAIKSTQLMLVAISYDIACQWFINIFSRMLQWPKELRPRAGLNLRPLIPKFHEPAHLEKGHEQYSFNLAEGVGLSDGECPERVWGSHNPLAGSTRTMGPGTREDVLDDNFGHWNWLKYSSMGTNLQVEAHRGFSSTLPLDLVRSWELLCATWDVDGFPKAAPNPFKTAEAGISEADLEAQLSREEAASAKQAKRVSLHSTSATSFLAMGLELEEAQRAVRLVYMPGVLQIQTDCGLNPTALWNSNPNPEDVELWLPSAIPSNRRRAACAEGLPEMELKFRTAQCENSLDGLRRTLRVKTRMVYFKNKNIRGQREGTRSRAIIDRVHSRAIRYVQKYRAARRAKLRLEGPGAWEGVYQELRNEDVRGFASGIKKAKRLRKGIWEDGHAPHEEEPAGILEEETESDPDLNDSTEGGPVRSKRKRKKGTGETRKELSWIWRTLPLSDGNENDDILRAEWARSRARVRRATEEVLLVLEEMRRVLEFLKWKAKQWDLRRVGRVNVGAELREGIYGYAVEQAKLQRLLSASFKILWKTPLDEVEGLIDEEAIEPPANQLDNEDGEDDED</sequence>
<dbReference type="Proteomes" id="UP000054270">
    <property type="component" value="Unassembled WGS sequence"/>
</dbReference>
<dbReference type="Pfam" id="PF18803">
    <property type="entry name" value="CxC2"/>
    <property type="match status" value="1"/>
</dbReference>
<dbReference type="PANTHER" id="PTHR33096">
    <property type="entry name" value="CXC2 DOMAIN-CONTAINING PROTEIN"/>
    <property type="match status" value="1"/>
</dbReference>
<feature type="compositionally biased region" description="Acidic residues" evidence="1">
    <location>
        <begin position="864"/>
        <end position="876"/>
    </location>
</feature>
<dbReference type="OrthoDB" id="3143151at2759"/>
<dbReference type="EMBL" id="KN817595">
    <property type="protein sequence ID" value="KJA18008.1"/>
    <property type="molecule type" value="Genomic_DNA"/>
</dbReference>
<accession>A0A0D2M497</accession>
<feature type="non-terminal residue" evidence="3">
    <location>
        <position position="1"/>
    </location>
</feature>
<evidence type="ECO:0000313" key="3">
    <source>
        <dbReference type="EMBL" id="KJA18008.1"/>
    </source>
</evidence>
<feature type="non-terminal residue" evidence="3">
    <location>
        <position position="1031"/>
    </location>
</feature>
<keyword evidence="4" id="KW-1185">Reference proteome</keyword>
<dbReference type="OMA" id="IRTEWAK"/>
<reference evidence="4" key="1">
    <citation type="submission" date="2014-04" db="EMBL/GenBank/DDBJ databases">
        <title>Evolutionary Origins and Diversification of the Mycorrhizal Mutualists.</title>
        <authorList>
            <consortium name="DOE Joint Genome Institute"/>
            <consortium name="Mycorrhizal Genomics Consortium"/>
            <person name="Kohler A."/>
            <person name="Kuo A."/>
            <person name="Nagy L.G."/>
            <person name="Floudas D."/>
            <person name="Copeland A."/>
            <person name="Barry K.W."/>
            <person name="Cichocki N."/>
            <person name="Veneault-Fourrey C."/>
            <person name="LaButti K."/>
            <person name="Lindquist E.A."/>
            <person name="Lipzen A."/>
            <person name="Lundell T."/>
            <person name="Morin E."/>
            <person name="Murat C."/>
            <person name="Riley R."/>
            <person name="Ohm R."/>
            <person name="Sun H."/>
            <person name="Tunlid A."/>
            <person name="Henrissat B."/>
            <person name="Grigoriev I.V."/>
            <person name="Hibbett D.S."/>
            <person name="Martin F."/>
        </authorList>
    </citation>
    <scope>NUCLEOTIDE SEQUENCE [LARGE SCALE GENOMIC DNA]</scope>
    <source>
        <strain evidence="4">FD-334 SS-4</strain>
    </source>
</reference>